<evidence type="ECO:0000313" key="2">
    <source>
        <dbReference type="EMBL" id="BES90654.1"/>
    </source>
</evidence>
<reference evidence="2 3" key="1">
    <citation type="submission" date="2023-09" db="EMBL/GenBank/DDBJ databases">
        <title>Nesidiocoris tenuis whole genome shotgun sequence.</title>
        <authorList>
            <person name="Shibata T."/>
            <person name="Shimoda M."/>
            <person name="Kobayashi T."/>
            <person name="Uehara T."/>
        </authorList>
    </citation>
    <scope>NUCLEOTIDE SEQUENCE [LARGE SCALE GENOMIC DNA]</scope>
    <source>
        <strain evidence="2 3">Japan</strain>
    </source>
</reference>
<dbReference type="Proteomes" id="UP001307889">
    <property type="component" value="Chromosome 2"/>
</dbReference>
<dbReference type="EMBL" id="AP028910">
    <property type="protein sequence ID" value="BES90654.1"/>
    <property type="molecule type" value="Genomic_DNA"/>
</dbReference>
<protein>
    <submittedName>
        <fullName evidence="2">Uncharacterized protein</fullName>
    </submittedName>
</protein>
<evidence type="ECO:0000313" key="3">
    <source>
        <dbReference type="Proteomes" id="UP001307889"/>
    </source>
</evidence>
<feature type="transmembrane region" description="Helical" evidence="1">
    <location>
        <begin position="55"/>
        <end position="75"/>
    </location>
</feature>
<proteinExistence type="predicted"/>
<keyword evidence="1" id="KW-1133">Transmembrane helix</keyword>
<accession>A0ABN7AEH8</accession>
<gene>
    <name evidence="2" type="ORF">NTJ_03462</name>
</gene>
<keyword evidence="1" id="KW-0812">Transmembrane</keyword>
<evidence type="ECO:0000256" key="1">
    <source>
        <dbReference type="SAM" id="Phobius"/>
    </source>
</evidence>
<keyword evidence="3" id="KW-1185">Reference proteome</keyword>
<name>A0ABN7AEH8_9HEMI</name>
<keyword evidence="1" id="KW-0472">Membrane</keyword>
<sequence>MPSHAWYTPITSLSMQSSERWYRSQKGKYGGIDTSVIAYPHHPAWHSSCLKPHSIAPITGLLVASGGGLFLLGWLPPLQINTRIPPLPAWGCSLFIKRN</sequence>
<organism evidence="2 3">
    <name type="scientific">Nesidiocoris tenuis</name>
    <dbReference type="NCBI Taxonomy" id="355587"/>
    <lineage>
        <taxon>Eukaryota</taxon>
        <taxon>Metazoa</taxon>
        <taxon>Ecdysozoa</taxon>
        <taxon>Arthropoda</taxon>
        <taxon>Hexapoda</taxon>
        <taxon>Insecta</taxon>
        <taxon>Pterygota</taxon>
        <taxon>Neoptera</taxon>
        <taxon>Paraneoptera</taxon>
        <taxon>Hemiptera</taxon>
        <taxon>Heteroptera</taxon>
        <taxon>Panheteroptera</taxon>
        <taxon>Cimicomorpha</taxon>
        <taxon>Miridae</taxon>
        <taxon>Dicyphina</taxon>
        <taxon>Nesidiocoris</taxon>
    </lineage>
</organism>